<feature type="domain" description="DUF4431" evidence="1">
    <location>
        <begin position="73"/>
        <end position="119"/>
    </location>
</feature>
<evidence type="ECO:0000259" key="1">
    <source>
        <dbReference type="Pfam" id="PF14485"/>
    </source>
</evidence>
<evidence type="ECO:0000313" key="2">
    <source>
        <dbReference type="EMBL" id="PJO74359.1"/>
    </source>
</evidence>
<dbReference type="Pfam" id="PF14485">
    <property type="entry name" value="DUF4431"/>
    <property type="match status" value="1"/>
</dbReference>
<dbReference type="Proteomes" id="UP000243446">
    <property type="component" value="Unassembled WGS sequence"/>
</dbReference>
<proteinExistence type="predicted"/>
<name>A0A2H9YNY8_9GAMM</name>
<dbReference type="AlphaFoldDB" id="A0A2H9YNY8"/>
<organism evidence="2 3">
    <name type="scientific">Acinetobacter pseudolwoffii</name>
    <dbReference type="NCBI Taxonomy" id="2053287"/>
    <lineage>
        <taxon>Bacteria</taxon>
        <taxon>Pseudomonadati</taxon>
        <taxon>Pseudomonadota</taxon>
        <taxon>Gammaproteobacteria</taxon>
        <taxon>Moraxellales</taxon>
        <taxon>Moraxellaceae</taxon>
        <taxon>Acinetobacter</taxon>
    </lineage>
</organism>
<dbReference type="RefSeq" id="WP_100535587.1">
    <property type="nucleotide sequence ID" value="NZ_CBDBYO010000019.1"/>
</dbReference>
<dbReference type="GeneID" id="97176461"/>
<dbReference type="InterPro" id="IPR027826">
    <property type="entry name" value="DUF4431"/>
</dbReference>
<protein>
    <recommendedName>
        <fullName evidence="1">DUF4431 domain-containing protein</fullName>
    </recommendedName>
</protein>
<evidence type="ECO:0000313" key="3">
    <source>
        <dbReference type="Proteomes" id="UP000243446"/>
    </source>
</evidence>
<accession>A0A2H9YNY8</accession>
<dbReference type="EMBL" id="PHRG01000012">
    <property type="protein sequence ID" value="PJO74359.1"/>
    <property type="molecule type" value="Genomic_DNA"/>
</dbReference>
<sequence length="123" mass="13837">MNKLLIAVLICVPVHSQAQTFYYDQPATITGKLLRIKSLHPNQEAFGGNQIALALDQQVNVDGEEGLVKTKLIQLVDNDPRYSSLFKKEGKSVKIKCKELFRSYTGHHTTKVLCVVDSVFYKN</sequence>
<reference evidence="2 3" key="1">
    <citation type="submission" date="2017-11" db="EMBL/GenBank/DDBJ databases">
        <title>Revising the taxonomy of the Acinetobacter lwoffii group: the description of Acinetobacter pseudolwoffii sp. nov. and emended description of Acinetobacter lwoffii.</title>
        <authorList>
            <person name="Nemec A."/>
            <person name="Radolfova-Krizova L."/>
        </authorList>
    </citation>
    <scope>NUCLEOTIDE SEQUENCE [LARGE SCALE GENOMIC DNA]</scope>
    <source>
        <strain evidence="2 3">ANC 5044</strain>
    </source>
</reference>
<comment type="caution">
    <text evidence="2">The sequence shown here is derived from an EMBL/GenBank/DDBJ whole genome shotgun (WGS) entry which is preliminary data.</text>
</comment>
<gene>
    <name evidence="2" type="ORF">CWI32_14015</name>
</gene>